<evidence type="ECO:0000256" key="5">
    <source>
        <dbReference type="ARBA" id="ARBA00022729"/>
    </source>
</evidence>
<reference evidence="13" key="1">
    <citation type="submission" date="2020-03" db="EMBL/GenBank/DDBJ databases">
        <title>Site-based positive gene gene selection in Geosmithia morbida across the United States reveals a broad range of putative effectors and factors for local host and environmental adapation.</title>
        <authorList>
            <person name="Onufrak A."/>
            <person name="Murdoch R.W."/>
            <person name="Gazis R."/>
            <person name="Huff M."/>
            <person name="Staton M."/>
            <person name="Klingeman W."/>
            <person name="Hadziabdic D."/>
        </authorList>
    </citation>
    <scope>NUCLEOTIDE SEQUENCE</scope>
    <source>
        <strain evidence="13">1262</strain>
    </source>
</reference>
<evidence type="ECO:0000256" key="9">
    <source>
        <dbReference type="ARBA" id="ARBA00023157"/>
    </source>
</evidence>
<comment type="similarity">
    <text evidence="2">Belongs to the peptidase M43B family.</text>
</comment>
<dbReference type="InterPro" id="IPR024079">
    <property type="entry name" value="MetalloPept_cat_dom_sf"/>
</dbReference>
<evidence type="ECO:0000256" key="8">
    <source>
        <dbReference type="ARBA" id="ARBA00023049"/>
    </source>
</evidence>
<protein>
    <submittedName>
        <fullName evidence="13">Secreted metalloproteinase</fullName>
    </submittedName>
</protein>
<keyword evidence="3" id="KW-0645">Protease</keyword>
<keyword evidence="8" id="KW-0482">Metalloprotease</keyword>
<proteinExistence type="inferred from homology"/>
<dbReference type="Gene3D" id="3.40.390.10">
    <property type="entry name" value="Collagenase (Catalytic Domain)"/>
    <property type="match status" value="1"/>
</dbReference>
<evidence type="ECO:0000256" key="1">
    <source>
        <dbReference type="ARBA" id="ARBA00003174"/>
    </source>
</evidence>
<keyword evidence="14" id="KW-1185">Reference proteome</keyword>
<evidence type="ECO:0000313" key="14">
    <source>
        <dbReference type="Proteomes" id="UP000749293"/>
    </source>
</evidence>
<dbReference type="GO" id="GO:0046872">
    <property type="term" value="F:metal ion binding"/>
    <property type="evidence" value="ECO:0007669"/>
    <property type="project" value="UniProtKB-KW"/>
</dbReference>
<feature type="region of interest" description="Disordered" evidence="10">
    <location>
        <begin position="214"/>
        <end position="246"/>
    </location>
</feature>
<keyword evidence="9" id="KW-1015">Disulfide bond</keyword>
<evidence type="ECO:0000256" key="4">
    <source>
        <dbReference type="ARBA" id="ARBA00022723"/>
    </source>
</evidence>
<dbReference type="RefSeq" id="XP_035321610.1">
    <property type="nucleotide sequence ID" value="XM_035468476.1"/>
</dbReference>
<evidence type="ECO:0000256" key="10">
    <source>
        <dbReference type="SAM" id="MobiDB-lite"/>
    </source>
</evidence>
<evidence type="ECO:0000256" key="6">
    <source>
        <dbReference type="ARBA" id="ARBA00022801"/>
    </source>
</evidence>
<dbReference type="Proteomes" id="UP000749293">
    <property type="component" value="Unassembled WGS sequence"/>
</dbReference>
<accession>A0A9P5D0P4</accession>
<dbReference type="PANTHER" id="PTHR47466:SF1">
    <property type="entry name" value="METALLOPROTEASE MEP1 (AFU_ORTHOLOGUE AFUA_1G07730)-RELATED"/>
    <property type="match status" value="1"/>
</dbReference>
<gene>
    <name evidence="13" type="ORF">GMORB2_6506</name>
</gene>
<dbReference type="EMBL" id="JAANYQ010000007">
    <property type="protein sequence ID" value="KAF4122958.1"/>
    <property type="molecule type" value="Genomic_DNA"/>
</dbReference>
<evidence type="ECO:0000256" key="3">
    <source>
        <dbReference type="ARBA" id="ARBA00022670"/>
    </source>
</evidence>
<feature type="signal peptide" evidence="11">
    <location>
        <begin position="1"/>
        <end position="20"/>
    </location>
</feature>
<dbReference type="InterPro" id="IPR008754">
    <property type="entry name" value="Peptidase_M43"/>
</dbReference>
<organism evidence="13 14">
    <name type="scientific">Geosmithia morbida</name>
    <dbReference type="NCBI Taxonomy" id="1094350"/>
    <lineage>
        <taxon>Eukaryota</taxon>
        <taxon>Fungi</taxon>
        <taxon>Dikarya</taxon>
        <taxon>Ascomycota</taxon>
        <taxon>Pezizomycotina</taxon>
        <taxon>Sordariomycetes</taxon>
        <taxon>Hypocreomycetidae</taxon>
        <taxon>Hypocreales</taxon>
        <taxon>Bionectriaceae</taxon>
        <taxon>Geosmithia</taxon>
    </lineage>
</organism>
<keyword evidence="5 11" id="KW-0732">Signal</keyword>
<dbReference type="PANTHER" id="PTHR47466">
    <property type="match status" value="1"/>
</dbReference>
<evidence type="ECO:0000256" key="7">
    <source>
        <dbReference type="ARBA" id="ARBA00022833"/>
    </source>
</evidence>
<dbReference type="AlphaFoldDB" id="A0A9P5D0P4"/>
<keyword evidence="6" id="KW-0378">Hydrolase</keyword>
<dbReference type="CDD" id="cd04275">
    <property type="entry name" value="ZnMc_pappalysin_like"/>
    <property type="match status" value="1"/>
</dbReference>
<feature type="chain" id="PRO_5040193930" evidence="11">
    <location>
        <begin position="21"/>
        <end position="276"/>
    </location>
</feature>
<dbReference type="OrthoDB" id="536211at2759"/>
<dbReference type="GeneID" id="55972731"/>
<keyword evidence="7" id="KW-0862">Zinc</keyword>
<evidence type="ECO:0000259" key="12">
    <source>
        <dbReference type="Pfam" id="PF05572"/>
    </source>
</evidence>
<dbReference type="GO" id="GO:0006508">
    <property type="term" value="P:proteolysis"/>
    <property type="evidence" value="ECO:0007669"/>
    <property type="project" value="UniProtKB-KW"/>
</dbReference>
<feature type="domain" description="Peptidase M43 pregnancy-associated plasma-A" evidence="12">
    <location>
        <begin position="185"/>
        <end position="268"/>
    </location>
</feature>
<evidence type="ECO:0000313" key="13">
    <source>
        <dbReference type="EMBL" id="KAF4122958.1"/>
    </source>
</evidence>
<comment type="caution">
    <text evidence="13">The sequence shown here is derived from an EMBL/GenBank/DDBJ whole genome shotgun (WGS) entry which is preliminary data.</text>
</comment>
<keyword evidence="4" id="KW-0479">Metal-binding</keyword>
<sequence>MSVKSALLFASAALAHTLHSRETTFACGTPDPTDEHIAIAHNFSIKEAAAAKAGLVARQDIFVNVYLHSVSASQGGLLTGDALQRQFDVLASTYAAYGITMSLAGTDGTVNSGWASDGDEYGMKSALRKGSYSDLNLYFLDSLSGGSLGYCYFPQYAPQGSDAFVLDGCAIQASTIPGGSASGFNEGLTAVHETGHWLGLFHTFQGGCDGAGDEVADTPAQASASSGCPTGRDSCPNSPGEDPIHNYMDYSQDSCYNSFTDGQRARMDSSWSQFRG</sequence>
<dbReference type="GO" id="GO:0008237">
    <property type="term" value="F:metallopeptidase activity"/>
    <property type="evidence" value="ECO:0007669"/>
    <property type="project" value="UniProtKB-KW"/>
</dbReference>
<dbReference type="SUPFAM" id="SSF55486">
    <property type="entry name" value="Metalloproteases ('zincins'), catalytic domain"/>
    <property type="match status" value="1"/>
</dbReference>
<comment type="function">
    <text evidence="1">Secreted metalloproteinase that allows assimilation of proteinaceous substrates.</text>
</comment>
<dbReference type="Pfam" id="PF05572">
    <property type="entry name" value="Peptidase_M43"/>
    <property type="match status" value="1"/>
</dbReference>
<evidence type="ECO:0000256" key="11">
    <source>
        <dbReference type="SAM" id="SignalP"/>
    </source>
</evidence>
<name>A0A9P5D0P4_9HYPO</name>
<evidence type="ECO:0000256" key="2">
    <source>
        <dbReference type="ARBA" id="ARBA00008721"/>
    </source>
</evidence>